<keyword evidence="2" id="KW-1003">Cell membrane</keyword>
<dbReference type="PANTHER" id="PTHR43646">
    <property type="entry name" value="GLYCOSYLTRANSFERASE"/>
    <property type="match status" value="1"/>
</dbReference>
<reference evidence="11 12" key="1">
    <citation type="submission" date="2018-02" db="EMBL/GenBank/DDBJ databases">
        <authorList>
            <person name="Cohen D.B."/>
            <person name="Kent A.D."/>
        </authorList>
    </citation>
    <scope>NUCLEOTIDE SEQUENCE [LARGE SCALE GENOMIC DNA]</scope>
    <source>
        <strain evidence="11 12">ULC007</strain>
    </source>
</reference>
<dbReference type="GO" id="GO:0016757">
    <property type="term" value="F:glycosyltransferase activity"/>
    <property type="evidence" value="ECO:0007669"/>
    <property type="project" value="UniProtKB-KW"/>
</dbReference>
<evidence type="ECO:0000256" key="9">
    <source>
        <dbReference type="ARBA" id="ARBA00040345"/>
    </source>
</evidence>
<dbReference type="EMBL" id="PVWG01000024">
    <property type="protein sequence ID" value="PSB17747.1"/>
    <property type="molecule type" value="Genomic_DNA"/>
</dbReference>
<reference evidence="11 12" key="2">
    <citation type="submission" date="2018-03" db="EMBL/GenBank/DDBJ databases">
        <title>The ancient ancestry and fast evolution of plastids.</title>
        <authorList>
            <person name="Moore K.R."/>
            <person name="Magnabosco C."/>
            <person name="Momper L."/>
            <person name="Gold D.A."/>
            <person name="Bosak T."/>
            <person name="Fournier G.P."/>
        </authorList>
    </citation>
    <scope>NUCLEOTIDE SEQUENCE [LARGE SCALE GENOMIC DNA]</scope>
    <source>
        <strain evidence="11 12">ULC007</strain>
    </source>
</reference>
<organism evidence="11 12">
    <name type="scientific">Phormidesmis priestleyi ULC007</name>
    <dbReference type="NCBI Taxonomy" id="1920490"/>
    <lineage>
        <taxon>Bacteria</taxon>
        <taxon>Bacillati</taxon>
        <taxon>Cyanobacteriota</taxon>
        <taxon>Cyanophyceae</taxon>
        <taxon>Leptolyngbyales</taxon>
        <taxon>Leptolyngbyaceae</taxon>
        <taxon>Phormidesmis</taxon>
    </lineage>
</organism>
<evidence type="ECO:0000256" key="6">
    <source>
        <dbReference type="ARBA" id="ARBA00037281"/>
    </source>
</evidence>
<comment type="pathway">
    <text evidence="7">Carotenoid biosynthesis; staphyloxanthin biosynthesis; staphyloxanthin from farnesyl diphosphate: step 4/5.</text>
</comment>
<gene>
    <name evidence="11" type="ORF">C7B65_17720</name>
</gene>
<evidence type="ECO:0000256" key="5">
    <source>
        <dbReference type="ARBA" id="ARBA00023136"/>
    </source>
</evidence>
<evidence type="ECO:0000313" key="11">
    <source>
        <dbReference type="EMBL" id="PSB17747.1"/>
    </source>
</evidence>
<dbReference type="AlphaFoldDB" id="A0A2T1DBB5"/>
<accession>A0A2T1DBB5</accession>
<evidence type="ECO:0000256" key="3">
    <source>
        <dbReference type="ARBA" id="ARBA00022676"/>
    </source>
</evidence>
<dbReference type="STRING" id="1920490.GCA_001895925_00520"/>
<keyword evidence="3" id="KW-0328">Glycosyltransferase</keyword>
<evidence type="ECO:0000256" key="4">
    <source>
        <dbReference type="ARBA" id="ARBA00022679"/>
    </source>
</evidence>
<dbReference type="SUPFAM" id="SSF53448">
    <property type="entry name" value="Nucleotide-diphospho-sugar transferases"/>
    <property type="match status" value="1"/>
</dbReference>
<comment type="function">
    <text evidence="6">Catalyzes the glycosylation of 4,4'-diaponeurosporenoate, i.e. the esterification of glucose at the C1'' position with the carboxyl group of 4,4'-diaponeurosporenic acid, to form glycosyl-4,4'-diaponeurosporenoate. This is a step in the biosynthesis of staphyloxanthin, an orange pigment present in most staphylococci strains.</text>
</comment>
<protein>
    <recommendedName>
        <fullName evidence="9">4,4'-diaponeurosporenoate glycosyltransferase</fullName>
    </recommendedName>
</protein>
<keyword evidence="5" id="KW-0472">Membrane</keyword>
<evidence type="ECO:0000259" key="10">
    <source>
        <dbReference type="Pfam" id="PF00535"/>
    </source>
</evidence>
<dbReference type="OrthoDB" id="9810303at2"/>
<proteinExistence type="inferred from homology"/>
<dbReference type="CDD" id="cd02522">
    <property type="entry name" value="GT_2_like_a"/>
    <property type="match status" value="1"/>
</dbReference>
<dbReference type="PANTHER" id="PTHR43646:SF2">
    <property type="entry name" value="GLYCOSYLTRANSFERASE 2-LIKE DOMAIN-CONTAINING PROTEIN"/>
    <property type="match status" value="1"/>
</dbReference>
<keyword evidence="4 11" id="KW-0808">Transferase</keyword>
<dbReference type="GO" id="GO:0005886">
    <property type="term" value="C:plasma membrane"/>
    <property type="evidence" value="ECO:0007669"/>
    <property type="project" value="UniProtKB-SubCell"/>
</dbReference>
<sequence>MLNPVTETISIIIPVLNEAHQLSKILHILQQALDVEIIVIDGGSQDQTLEIAKRAGVKIIQSPIGRAHQMNAGVADATGDILLFLHADTRLPRDFDLTIRDTLSQSTVIAGAFRLKIDAPGWKLRVIEWGVNARSRYLQMPYGDQAIFLKTTTFQALGGFPNLPIMEDFELVRQLKRQGRIAIASTAVITSGRRWQKLGAVRTTLINQCVILAYLLGVSPDRVAQWYRSGMKRLRK</sequence>
<comment type="similarity">
    <text evidence="8">Belongs to the glycosyltransferase 2 family. CrtQ subfamily.</text>
</comment>
<dbReference type="Proteomes" id="UP000238634">
    <property type="component" value="Unassembled WGS sequence"/>
</dbReference>
<feature type="domain" description="Glycosyltransferase 2-like" evidence="10">
    <location>
        <begin position="10"/>
        <end position="138"/>
    </location>
</feature>
<dbReference type="Pfam" id="PF00535">
    <property type="entry name" value="Glycos_transf_2"/>
    <property type="match status" value="1"/>
</dbReference>
<dbReference type="NCBIfam" id="TIGR04283">
    <property type="entry name" value="glyco_like_mftF"/>
    <property type="match status" value="1"/>
</dbReference>
<keyword evidence="12" id="KW-1185">Reference proteome</keyword>
<dbReference type="Gene3D" id="3.90.550.10">
    <property type="entry name" value="Spore Coat Polysaccharide Biosynthesis Protein SpsA, Chain A"/>
    <property type="match status" value="1"/>
</dbReference>
<evidence type="ECO:0000256" key="2">
    <source>
        <dbReference type="ARBA" id="ARBA00022475"/>
    </source>
</evidence>
<dbReference type="InterPro" id="IPR026461">
    <property type="entry name" value="Trfase_2_rSAM/seldom_assoc"/>
</dbReference>
<evidence type="ECO:0000313" key="12">
    <source>
        <dbReference type="Proteomes" id="UP000238634"/>
    </source>
</evidence>
<comment type="subcellular location">
    <subcellularLocation>
        <location evidence="1">Cell membrane</location>
    </subcellularLocation>
</comment>
<evidence type="ECO:0000256" key="7">
    <source>
        <dbReference type="ARBA" id="ARBA00037904"/>
    </source>
</evidence>
<comment type="caution">
    <text evidence="11">The sequence shown here is derived from an EMBL/GenBank/DDBJ whole genome shotgun (WGS) entry which is preliminary data.</text>
</comment>
<evidence type="ECO:0000256" key="8">
    <source>
        <dbReference type="ARBA" id="ARBA00038120"/>
    </source>
</evidence>
<dbReference type="InterPro" id="IPR029044">
    <property type="entry name" value="Nucleotide-diphossugar_trans"/>
</dbReference>
<dbReference type="InterPro" id="IPR001173">
    <property type="entry name" value="Glyco_trans_2-like"/>
</dbReference>
<name>A0A2T1DBB5_9CYAN</name>
<evidence type="ECO:0000256" key="1">
    <source>
        <dbReference type="ARBA" id="ARBA00004236"/>
    </source>
</evidence>